<evidence type="ECO:0000313" key="2">
    <source>
        <dbReference type="Proteomes" id="UP001234989"/>
    </source>
</evidence>
<keyword evidence="2" id="KW-1185">Reference proteome</keyword>
<protein>
    <submittedName>
        <fullName evidence="1">Uncharacterized protein</fullName>
    </submittedName>
</protein>
<organism evidence="1 2">
    <name type="scientific">Solanum verrucosum</name>
    <dbReference type="NCBI Taxonomy" id="315347"/>
    <lineage>
        <taxon>Eukaryota</taxon>
        <taxon>Viridiplantae</taxon>
        <taxon>Streptophyta</taxon>
        <taxon>Embryophyta</taxon>
        <taxon>Tracheophyta</taxon>
        <taxon>Spermatophyta</taxon>
        <taxon>Magnoliopsida</taxon>
        <taxon>eudicotyledons</taxon>
        <taxon>Gunneridae</taxon>
        <taxon>Pentapetalae</taxon>
        <taxon>asterids</taxon>
        <taxon>lamiids</taxon>
        <taxon>Solanales</taxon>
        <taxon>Solanaceae</taxon>
        <taxon>Solanoideae</taxon>
        <taxon>Solaneae</taxon>
        <taxon>Solanum</taxon>
    </lineage>
</organism>
<feature type="non-terminal residue" evidence="1">
    <location>
        <position position="1"/>
    </location>
</feature>
<dbReference type="Proteomes" id="UP001234989">
    <property type="component" value="Chromosome 8"/>
</dbReference>
<proteinExistence type="predicted"/>
<dbReference type="AlphaFoldDB" id="A0AAF0ZL20"/>
<evidence type="ECO:0000313" key="1">
    <source>
        <dbReference type="EMBL" id="WMV42932.1"/>
    </source>
</evidence>
<name>A0AAF0ZL20_SOLVR</name>
<reference evidence="1" key="1">
    <citation type="submission" date="2023-08" db="EMBL/GenBank/DDBJ databases">
        <title>A de novo genome assembly of Solanum verrucosum Schlechtendal, a Mexican diploid species geographically isolated from the other diploid A-genome species in potato relatives.</title>
        <authorList>
            <person name="Hosaka K."/>
        </authorList>
    </citation>
    <scope>NUCLEOTIDE SEQUENCE</scope>
    <source>
        <tissue evidence="1">Young leaves</tissue>
    </source>
</reference>
<dbReference type="EMBL" id="CP133619">
    <property type="protein sequence ID" value="WMV42932.1"/>
    <property type="molecule type" value="Genomic_DNA"/>
</dbReference>
<sequence length="117" mass="13036">DTVNPSMHVGTPVTNSRQKLLQGFCSSPTAVQMYHMLYQFDFGWKWSYKVLIKKGNVVGVSEVKSNLVVEGVRLGNNLNACRAKFQDIDQRKRVAAVGNLSGINDSEDMVWGLFALN</sequence>
<accession>A0AAF0ZL20</accession>
<gene>
    <name evidence="1" type="ORF">MTR67_036317</name>
</gene>